<dbReference type="SUPFAM" id="SSF50978">
    <property type="entry name" value="WD40 repeat-like"/>
    <property type="match status" value="1"/>
</dbReference>
<dbReference type="InterPro" id="IPR015943">
    <property type="entry name" value="WD40/YVTN_repeat-like_dom_sf"/>
</dbReference>
<dbReference type="SMART" id="SM00320">
    <property type="entry name" value="WD40"/>
    <property type="match status" value="4"/>
</dbReference>
<keyword evidence="2" id="KW-0677">Repeat</keyword>
<dbReference type="Pfam" id="PF00400">
    <property type="entry name" value="WD40"/>
    <property type="match status" value="1"/>
</dbReference>
<dbReference type="PANTHER" id="PTHR19857">
    <property type="entry name" value="MITOCHONDRIAL DIVISION PROTEIN 1-RELATED"/>
    <property type="match status" value="1"/>
</dbReference>
<reference evidence="4 5" key="1">
    <citation type="journal article" date="2021" name="Environ. Microbiol.">
        <title>Gene family expansions and transcriptome signatures uncover fungal adaptations to wood decay.</title>
        <authorList>
            <person name="Hage H."/>
            <person name="Miyauchi S."/>
            <person name="Viragh M."/>
            <person name="Drula E."/>
            <person name="Min B."/>
            <person name="Chaduli D."/>
            <person name="Navarro D."/>
            <person name="Favel A."/>
            <person name="Norest M."/>
            <person name="Lesage-Meessen L."/>
            <person name="Balint B."/>
            <person name="Merenyi Z."/>
            <person name="de Eugenio L."/>
            <person name="Morin E."/>
            <person name="Martinez A.T."/>
            <person name="Baldrian P."/>
            <person name="Stursova M."/>
            <person name="Martinez M.J."/>
            <person name="Novotny C."/>
            <person name="Magnuson J.K."/>
            <person name="Spatafora J.W."/>
            <person name="Maurice S."/>
            <person name="Pangilinan J."/>
            <person name="Andreopoulos W."/>
            <person name="LaButti K."/>
            <person name="Hundley H."/>
            <person name="Na H."/>
            <person name="Kuo A."/>
            <person name="Barry K."/>
            <person name="Lipzen A."/>
            <person name="Henrissat B."/>
            <person name="Riley R."/>
            <person name="Ahrendt S."/>
            <person name="Nagy L.G."/>
            <person name="Grigoriev I.V."/>
            <person name="Martin F."/>
            <person name="Rosso M.N."/>
        </authorList>
    </citation>
    <scope>NUCLEOTIDE SEQUENCE [LARGE SCALE GENOMIC DNA]</scope>
    <source>
        <strain evidence="4 5">CIRM-BRFM 1785</strain>
    </source>
</reference>
<dbReference type="InterPro" id="IPR019775">
    <property type="entry name" value="WD40_repeat_CS"/>
</dbReference>
<dbReference type="RefSeq" id="XP_047782405.1">
    <property type="nucleotide sequence ID" value="XM_047925573.1"/>
</dbReference>
<evidence type="ECO:0000313" key="5">
    <source>
        <dbReference type="Proteomes" id="UP000814176"/>
    </source>
</evidence>
<name>A0ABQ8KSM3_9APHY</name>
<keyword evidence="5" id="KW-1185">Reference proteome</keyword>
<keyword evidence="1 3" id="KW-0853">WD repeat</keyword>
<organism evidence="4 5">
    <name type="scientific">Rhodofomes roseus</name>
    <dbReference type="NCBI Taxonomy" id="34475"/>
    <lineage>
        <taxon>Eukaryota</taxon>
        <taxon>Fungi</taxon>
        <taxon>Dikarya</taxon>
        <taxon>Basidiomycota</taxon>
        <taxon>Agaricomycotina</taxon>
        <taxon>Agaricomycetes</taxon>
        <taxon>Polyporales</taxon>
        <taxon>Rhodofomes</taxon>
    </lineage>
</organism>
<dbReference type="Gene3D" id="2.130.10.10">
    <property type="entry name" value="YVTN repeat-like/Quinoprotein amine dehydrogenase"/>
    <property type="match status" value="2"/>
</dbReference>
<evidence type="ECO:0000256" key="3">
    <source>
        <dbReference type="PROSITE-ProRule" id="PRU00221"/>
    </source>
</evidence>
<dbReference type="Proteomes" id="UP000814176">
    <property type="component" value="Unassembled WGS sequence"/>
</dbReference>
<comment type="caution">
    <text evidence="4">The sequence shown here is derived from an EMBL/GenBank/DDBJ whole genome shotgun (WGS) entry which is preliminary data.</text>
</comment>
<evidence type="ECO:0000256" key="1">
    <source>
        <dbReference type="ARBA" id="ARBA00022574"/>
    </source>
</evidence>
<sequence>MASTAYVPVLTLKNGHSDTVNVVAFSPEGQYLASGGDDHAVIIWDILEGEQVLRLPFESTVDTLVWHPVQKDTIIVGCSSGALQQVCYLNLLRCETYDVHLGVRSHIYSLDYGSATSCLAVAIGPGVYVARESQPNRYTGTVRLPPPIAGSKAEDSRDRAVALRFERSGTRLVVSYLTHGIICWDVHARRSLWRITPPEIYPAIGHSAINKKFRFIAVHNFKDGVHLYSLGAEQKPLRHYKFDVEPIPDVLLQVSFIHGGQAIVCGTTTGNVCIWQTTTGELYQTLAHQGKLYA</sequence>
<dbReference type="InterPro" id="IPR001680">
    <property type="entry name" value="WD40_rpt"/>
</dbReference>
<gene>
    <name evidence="4" type="ORF">C8Q71DRAFT_794937</name>
</gene>
<proteinExistence type="predicted"/>
<dbReference type="PROSITE" id="PS00678">
    <property type="entry name" value="WD_REPEATS_1"/>
    <property type="match status" value="1"/>
</dbReference>
<accession>A0ABQ8KSM3</accession>
<feature type="repeat" description="WD" evidence="3">
    <location>
        <begin position="13"/>
        <end position="54"/>
    </location>
</feature>
<dbReference type="InterPro" id="IPR051179">
    <property type="entry name" value="WD_repeat_multifunction"/>
</dbReference>
<dbReference type="EMBL" id="JADCUA010000004">
    <property type="protein sequence ID" value="KAH9840939.1"/>
    <property type="molecule type" value="Genomic_DNA"/>
</dbReference>
<dbReference type="InterPro" id="IPR036322">
    <property type="entry name" value="WD40_repeat_dom_sf"/>
</dbReference>
<dbReference type="GeneID" id="72006305"/>
<protein>
    <submittedName>
        <fullName evidence="4">WD40-repeat-containing domain protein</fullName>
    </submittedName>
</protein>
<dbReference type="PROSITE" id="PS50294">
    <property type="entry name" value="WD_REPEATS_REGION"/>
    <property type="match status" value="1"/>
</dbReference>
<evidence type="ECO:0000313" key="4">
    <source>
        <dbReference type="EMBL" id="KAH9840939.1"/>
    </source>
</evidence>
<evidence type="ECO:0000256" key="2">
    <source>
        <dbReference type="ARBA" id="ARBA00022737"/>
    </source>
</evidence>
<dbReference type="PROSITE" id="PS50082">
    <property type="entry name" value="WD_REPEATS_2"/>
    <property type="match status" value="1"/>
</dbReference>
<dbReference type="PANTHER" id="PTHR19857:SF8">
    <property type="entry name" value="ANGIO-ASSOCIATED MIGRATORY CELL PROTEIN"/>
    <property type="match status" value="1"/>
</dbReference>